<dbReference type="AlphaFoldDB" id="A0A0M0KAJ6"/>
<reference evidence="3" key="1">
    <citation type="journal article" date="2015" name="PLoS Genet.">
        <title>Genome Sequence and Transcriptome Analyses of Chrysochromulina tobin: Metabolic Tools for Enhanced Algal Fitness in the Prominent Order Prymnesiales (Haptophyceae).</title>
        <authorList>
            <person name="Hovde B.T."/>
            <person name="Deodato C.R."/>
            <person name="Hunsperger H.M."/>
            <person name="Ryken S.A."/>
            <person name="Yost W."/>
            <person name="Jha R.K."/>
            <person name="Patterson J."/>
            <person name="Monnat R.J. Jr."/>
            <person name="Barlow S.B."/>
            <person name="Starkenburg S.R."/>
            <person name="Cattolico R.A."/>
        </authorList>
    </citation>
    <scope>NUCLEOTIDE SEQUENCE</scope>
    <source>
        <strain evidence="3">CCMP291</strain>
    </source>
</reference>
<gene>
    <name evidence="2" type="ORF">Ctob_014703</name>
</gene>
<feature type="compositionally biased region" description="Basic and acidic residues" evidence="1">
    <location>
        <begin position="221"/>
        <end position="236"/>
    </location>
</feature>
<name>A0A0M0KAJ6_9EUKA</name>
<accession>A0A0M0KAJ6</accession>
<evidence type="ECO:0000313" key="3">
    <source>
        <dbReference type="Proteomes" id="UP000037460"/>
    </source>
</evidence>
<feature type="compositionally biased region" description="Acidic residues" evidence="1">
    <location>
        <begin position="237"/>
        <end position="246"/>
    </location>
</feature>
<dbReference type="Proteomes" id="UP000037460">
    <property type="component" value="Unassembled WGS sequence"/>
</dbReference>
<feature type="compositionally biased region" description="Acidic residues" evidence="1">
    <location>
        <begin position="286"/>
        <end position="298"/>
    </location>
</feature>
<proteinExistence type="predicted"/>
<organism evidence="2 3">
    <name type="scientific">Chrysochromulina tobinii</name>
    <dbReference type="NCBI Taxonomy" id="1460289"/>
    <lineage>
        <taxon>Eukaryota</taxon>
        <taxon>Haptista</taxon>
        <taxon>Haptophyta</taxon>
        <taxon>Prymnesiophyceae</taxon>
        <taxon>Prymnesiales</taxon>
        <taxon>Chrysochromulinaceae</taxon>
        <taxon>Chrysochromulina</taxon>
    </lineage>
</organism>
<sequence length="444" mass="46961">MANLAPDLAPDLASNLASNLASDLACDLPWSSTQAEAPSGVVAGASPASVASAATAAAASLGVVAGASASLATLATLRLPPEMHDEIRLPPEDDTDTESADLSGDEWSALSEAGAESGFDSAAEDSSSRISIVGDAISRRLDASAVSSARAPSRAPISPEWGAASGDSFCSEGSWQSAKQMCAQESTHFRHEAEASHVRQVKVVAQLGAPVVCPTAALNSARDRPARRGEVRHEARSDDEDADDIDDETELWKGALRAELSPSHRRHVRTPEVSPSPRRHLRTPSAEDEELPNMDEVDERCPRSMPSLPFAACAPTYLRSTLGTALGSQSHSQRDTRAAGGGARYDAAHVGAEGVNARYGAAARAEEPDLVDEEIEMVEIPSADEADEAVDESEFWLVEGLMEWRGGYKWLGSRATLMSWSIPLWEDESMLTAPPVQVNAPECT</sequence>
<evidence type="ECO:0000313" key="2">
    <source>
        <dbReference type="EMBL" id="KOO35819.1"/>
    </source>
</evidence>
<feature type="region of interest" description="Disordered" evidence="1">
    <location>
        <begin position="261"/>
        <end position="303"/>
    </location>
</feature>
<feature type="region of interest" description="Disordered" evidence="1">
    <location>
        <begin position="220"/>
        <end position="246"/>
    </location>
</feature>
<comment type="caution">
    <text evidence="2">The sequence shown here is derived from an EMBL/GenBank/DDBJ whole genome shotgun (WGS) entry which is preliminary data.</text>
</comment>
<dbReference type="EMBL" id="JWZX01000742">
    <property type="protein sequence ID" value="KOO35819.1"/>
    <property type="molecule type" value="Genomic_DNA"/>
</dbReference>
<evidence type="ECO:0000256" key="1">
    <source>
        <dbReference type="SAM" id="MobiDB-lite"/>
    </source>
</evidence>
<feature type="region of interest" description="Disordered" evidence="1">
    <location>
        <begin position="83"/>
        <end position="125"/>
    </location>
</feature>
<keyword evidence="3" id="KW-1185">Reference proteome</keyword>
<protein>
    <submittedName>
        <fullName evidence="2">Uncharacterized protein</fullName>
    </submittedName>
</protein>